<sequence length="173" mass="20328">MKMIKKQIRKSILARKLQVTSVILFTILIAIAFNYLVGSMMVVDETYQEQRSHSDTEDFRMLPELEPENYLDNIANDYDISGEDLENLSWTDLVDEYSISLYNYDEEIVQSLSEKYNFDYTLYEESVVKEDSITYFLTPYDKDISNFTIEDGAFPDEKEVSLTYQYAKQKTSQ</sequence>
<evidence type="ECO:0000256" key="1">
    <source>
        <dbReference type="SAM" id="Phobius"/>
    </source>
</evidence>
<keyword evidence="1" id="KW-0812">Transmembrane</keyword>
<gene>
    <name evidence="2" type="ORF">CAI16_19820</name>
</gene>
<keyword evidence="1" id="KW-1133">Transmembrane helix</keyword>
<reference evidence="2 3" key="1">
    <citation type="submission" date="2017-05" db="EMBL/GenBank/DDBJ databases">
        <title>Virgibacillus sp. AK90 isolated from a saltern of Kakinada, India.</title>
        <authorList>
            <person name="Gupta V."/>
            <person name="Sidhu C."/>
            <person name="Korpole S."/>
            <person name="Pinnaka A.K."/>
        </authorList>
    </citation>
    <scope>NUCLEOTIDE SEQUENCE [LARGE SCALE GENOMIC DNA]</scope>
    <source>
        <strain evidence="2 3">AK90</strain>
    </source>
</reference>
<dbReference type="EMBL" id="NFZX01000100">
    <property type="protein sequence ID" value="RFA31786.1"/>
    <property type="molecule type" value="Genomic_DNA"/>
</dbReference>
<feature type="transmembrane region" description="Helical" evidence="1">
    <location>
        <begin position="21"/>
        <end position="43"/>
    </location>
</feature>
<organism evidence="2 3">
    <name type="scientific">Virgibacillus dokdonensis</name>
    <dbReference type="NCBI Taxonomy" id="302167"/>
    <lineage>
        <taxon>Bacteria</taxon>
        <taxon>Bacillati</taxon>
        <taxon>Bacillota</taxon>
        <taxon>Bacilli</taxon>
        <taxon>Bacillales</taxon>
        <taxon>Bacillaceae</taxon>
        <taxon>Virgibacillus</taxon>
    </lineage>
</organism>
<dbReference type="Proteomes" id="UP000256488">
    <property type="component" value="Unassembled WGS sequence"/>
</dbReference>
<proteinExistence type="predicted"/>
<evidence type="ECO:0000313" key="2">
    <source>
        <dbReference type="EMBL" id="RFA31786.1"/>
    </source>
</evidence>
<comment type="caution">
    <text evidence="2">The sequence shown here is derived from an EMBL/GenBank/DDBJ whole genome shotgun (WGS) entry which is preliminary data.</text>
</comment>
<evidence type="ECO:0000313" key="3">
    <source>
        <dbReference type="Proteomes" id="UP000256488"/>
    </source>
</evidence>
<name>A0A3E0WIJ4_9BACI</name>
<dbReference type="AlphaFoldDB" id="A0A3E0WIJ4"/>
<keyword evidence="1" id="KW-0472">Membrane</keyword>
<accession>A0A3E0WIJ4</accession>
<protein>
    <submittedName>
        <fullName evidence="2">Uncharacterized protein</fullName>
    </submittedName>
</protein>